<dbReference type="SUPFAM" id="SSF46785">
    <property type="entry name" value="Winged helix' DNA-binding domain"/>
    <property type="match status" value="1"/>
</dbReference>
<feature type="domain" description="HTH iclR-type" evidence="4">
    <location>
        <begin position="5"/>
        <end position="66"/>
    </location>
</feature>
<dbReference type="GO" id="GO:0003677">
    <property type="term" value="F:DNA binding"/>
    <property type="evidence" value="ECO:0007669"/>
    <property type="project" value="UniProtKB-KW"/>
</dbReference>
<evidence type="ECO:0000256" key="3">
    <source>
        <dbReference type="ARBA" id="ARBA00023163"/>
    </source>
</evidence>
<sequence length="267" mass="28481">MAKLNRSVERSMKIVEAISVNGVSSLAFLADRTDLPKATILRICATLVSQRWLSQSRSDGRYRIGPGFPHLGGEPDSIGALIEAGKAEIVELSEHTGHGVDLAASIGDGRVEIVDTTRQFSRHGIFPDCIGYRPSPFRSALGSAFLGALEANDIARFSAELSRHTSGKDREATLSFPQKLRDMRKNGYAAREAGYWGRAVDYGGIPRAIGVAIRADSRVVGAINLVWLAERSSVEAVAGAHLERLSLAAKTIGDNLAAGAEGLTSPT</sequence>
<dbReference type="Pfam" id="PF09339">
    <property type="entry name" value="HTH_IclR"/>
    <property type="match status" value="1"/>
</dbReference>
<evidence type="ECO:0000256" key="1">
    <source>
        <dbReference type="ARBA" id="ARBA00023015"/>
    </source>
</evidence>
<dbReference type="SMART" id="SM00346">
    <property type="entry name" value="HTH_ICLR"/>
    <property type="match status" value="1"/>
</dbReference>
<dbReference type="SUPFAM" id="SSF55781">
    <property type="entry name" value="GAF domain-like"/>
    <property type="match status" value="1"/>
</dbReference>
<dbReference type="PROSITE" id="PS51078">
    <property type="entry name" value="ICLR_ED"/>
    <property type="match status" value="1"/>
</dbReference>
<feature type="domain" description="IclR-ED" evidence="5">
    <location>
        <begin position="67"/>
        <end position="258"/>
    </location>
</feature>
<dbReference type="EMBL" id="SOBH01000001">
    <property type="protein sequence ID" value="TDT77152.1"/>
    <property type="molecule type" value="Genomic_DNA"/>
</dbReference>
<keyword evidence="2" id="KW-0238">DNA-binding</keyword>
<dbReference type="PANTHER" id="PTHR30136:SF35">
    <property type="entry name" value="HTH-TYPE TRANSCRIPTIONAL REGULATOR RV1719"/>
    <property type="match status" value="1"/>
</dbReference>
<name>A0A4R7LQT4_9RHOB</name>
<proteinExistence type="predicted"/>
<dbReference type="InterPro" id="IPR036390">
    <property type="entry name" value="WH_DNA-bd_sf"/>
</dbReference>
<keyword evidence="3" id="KW-0804">Transcription</keyword>
<dbReference type="Gene3D" id="1.10.10.10">
    <property type="entry name" value="Winged helix-like DNA-binding domain superfamily/Winged helix DNA-binding domain"/>
    <property type="match status" value="1"/>
</dbReference>
<dbReference type="InterPro" id="IPR014757">
    <property type="entry name" value="Tscrpt_reg_IclR_C"/>
</dbReference>
<keyword evidence="1" id="KW-0805">Transcription regulation</keyword>
<evidence type="ECO:0000259" key="5">
    <source>
        <dbReference type="PROSITE" id="PS51078"/>
    </source>
</evidence>
<dbReference type="Gene3D" id="3.30.450.40">
    <property type="match status" value="1"/>
</dbReference>
<dbReference type="InterPro" id="IPR036388">
    <property type="entry name" value="WH-like_DNA-bd_sf"/>
</dbReference>
<evidence type="ECO:0000256" key="2">
    <source>
        <dbReference type="ARBA" id="ARBA00023125"/>
    </source>
</evidence>
<dbReference type="GO" id="GO:0045892">
    <property type="term" value="P:negative regulation of DNA-templated transcription"/>
    <property type="evidence" value="ECO:0007669"/>
    <property type="project" value="TreeGrafter"/>
</dbReference>
<gene>
    <name evidence="6" type="ORF">BDE40_0431</name>
</gene>
<protein>
    <submittedName>
        <fullName evidence="6">IclR family transcriptional regulator</fullName>
    </submittedName>
</protein>
<dbReference type="PANTHER" id="PTHR30136">
    <property type="entry name" value="HELIX-TURN-HELIX TRANSCRIPTIONAL REGULATOR, ICLR FAMILY"/>
    <property type="match status" value="1"/>
</dbReference>
<dbReference type="InterPro" id="IPR029016">
    <property type="entry name" value="GAF-like_dom_sf"/>
</dbReference>
<dbReference type="RefSeq" id="WP_134012394.1">
    <property type="nucleotide sequence ID" value="NZ_SOBH01000001.1"/>
</dbReference>
<dbReference type="AlphaFoldDB" id="A0A4R7LQT4"/>
<dbReference type="InterPro" id="IPR005471">
    <property type="entry name" value="Tscrpt_reg_IclR_N"/>
</dbReference>
<evidence type="ECO:0000313" key="6">
    <source>
        <dbReference type="EMBL" id="TDT77152.1"/>
    </source>
</evidence>
<dbReference type="OrthoDB" id="6057486at2"/>
<evidence type="ECO:0000259" key="4">
    <source>
        <dbReference type="PROSITE" id="PS51077"/>
    </source>
</evidence>
<comment type="caution">
    <text evidence="6">The sequence shown here is derived from an EMBL/GenBank/DDBJ whole genome shotgun (WGS) entry which is preliminary data.</text>
</comment>
<dbReference type="InterPro" id="IPR050707">
    <property type="entry name" value="HTH_MetabolicPath_Reg"/>
</dbReference>
<evidence type="ECO:0000313" key="7">
    <source>
        <dbReference type="Proteomes" id="UP000294563"/>
    </source>
</evidence>
<organism evidence="6 7">
    <name type="scientific">Litoreibacter halocynthiae</name>
    <dbReference type="NCBI Taxonomy" id="1242689"/>
    <lineage>
        <taxon>Bacteria</taxon>
        <taxon>Pseudomonadati</taxon>
        <taxon>Pseudomonadota</taxon>
        <taxon>Alphaproteobacteria</taxon>
        <taxon>Rhodobacterales</taxon>
        <taxon>Roseobacteraceae</taxon>
        <taxon>Litoreibacter</taxon>
    </lineage>
</organism>
<dbReference type="GO" id="GO:0003700">
    <property type="term" value="F:DNA-binding transcription factor activity"/>
    <property type="evidence" value="ECO:0007669"/>
    <property type="project" value="TreeGrafter"/>
</dbReference>
<reference evidence="6 7" key="1">
    <citation type="submission" date="2019-03" db="EMBL/GenBank/DDBJ databases">
        <title>Genomic Encyclopedia of Archaeal and Bacterial Type Strains, Phase II (KMG-II): from individual species to whole genera.</title>
        <authorList>
            <person name="Goeker M."/>
        </authorList>
    </citation>
    <scope>NUCLEOTIDE SEQUENCE [LARGE SCALE GENOMIC DNA]</scope>
    <source>
        <strain evidence="6 7">DSM 29467</strain>
    </source>
</reference>
<accession>A0A4R7LQT4</accession>
<keyword evidence="7" id="KW-1185">Reference proteome</keyword>
<dbReference type="Proteomes" id="UP000294563">
    <property type="component" value="Unassembled WGS sequence"/>
</dbReference>
<dbReference type="PROSITE" id="PS51077">
    <property type="entry name" value="HTH_ICLR"/>
    <property type="match status" value="1"/>
</dbReference>